<feature type="transmembrane region" description="Helical" evidence="6">
    <location>
        <begin position="473"/>
        <end position="491"/>
    </location>
</feature>
<evidence type="ECO:0000256" key="3">
    <source>
        <dbReference type="ARBA" id="ARBA00022692"/>
    </source>
</evidence>
<feature type="transmembrane region" description="Helical" evidence="6">
    <location>
        <begin position="376"/>
        <end position="398"/>
    </location>
</feature>
<evidence type="ECO:0000256" key="5">
    <source>
        <dbReference type="ARBA" id="ARBA00023136"/>
    </source>
</evidence>
<dbReference type="InterPro" id="IPR002293">
    <property type="entry name" value="AA/rel_permease1"/>
</dbReference>
<feature type="transmembrane region" description="Helical" evidence="6">
    <location>
        <begin position="325"/>
        <end position="345"/>
    </location>
</feature>
<accession>A0A3D8Q3K6</accession>
<feature type="transmembrane region" description="Helical" evidence="6">
    <location>
        <begin position="110"/>
        <end position="134"/>
    </location>
</feature>
<keyword evidence="3 6" id="KW-0812">Transmembrane</keyword>
<dbReference type="PANTHER" id="PTHR45649:SF26">
    <property type="entry name" value="OS04G0435100 PROTEIN"/>
    <property type="match status" value="1"/>
</dbReference>
<comment type="subcellular location">
    <subcellularLocation>
        <location evidence="1">Membrane</location>
        <topology evidence="1">Multi-pass membrane protein</topology>
    </subcellularLocation>
</comment>
<evidence type="ECO:0000256" key="4">
    <source>
        <dbReference type="ARBA" id="ARBA00022989"/>
    </source>
</evidence>
<name>A0A3D8Q3K6_9HELO</name>
<dbReference type="OrthoDB" id="3257095at2759"/>
<dbReference type="PANTHER" id="PTHR45649">
    <property type="entry name" value="AMINO-ACID PERMEASE BAT1"/>
    <property type="match status" value="1"/>
</dbReference>
<feature type="transmembrane region" description="Helical" evidence="6">
    <location>
        <begin position="442"/>
        <end position="461"/>
    </location>
</feature>
<dbReference type="Proteomes" id="UP000256645">
    <property type="component" value="Unassembled WGS sequence"/>
</dbReference>
<feature type="transmembrane region" description="Helical" evidence="6">
    <location>
        <begin position="404"/>
        <end position="422"/>
    </location>
</feature>
<feature type="transmembrane region" description="Helical" evidence="6">
    <location>
        <begin position="32"/>
        <end position="54"/>
    </location>
</feature>
<evidence type="ECO:0000256" key="2">
    <source>
        <dbReference type="ARBA" id="ARBA00022448"/>
    </source>
</evidence>
<evidence type="ECO:0000256" key="1">
    <source>
        <dbReference type="ARBA" id="ARBA00004141"/>
    </source>
</evidence>
<proteinExistence type="predicted"/>
<comment type="caution">
    <text evidence="7">The sequence shown here is derived from an EMBL/GenBank/DDBJ whole genome shotgun (WGS) entry which is preliminary data.</text>
</comment>
<feature type="transmembrane region" description="Helical" evidence="6">
    <location>
        <begin position="66"/>
        <end position="89"/>
    </location>
</feature>
<keyword evidence="4 6" id="KW-1133">Transmembrane helix</keyword>
<keyword evidence="5 6" id="KW-0472">Membrane</keyword>
<dbReference type="PIRSF" id="PIRSF006060">
    <property type="entry name" value="AA_transporter"/>
    <property type="match status" value="1"/>
</dbReference>
<keyword evidence="2" id="KW-0813">Transport</keyword>
<dbReference type="Gene3D" id="1.20.1740.10">
    <property type="entry name" value="Amino acid/polyamine transporter I"/>
    <property type="match status" value="1"/>
</dbReference>
<feature type="transmembrane region" description="Helical" evidence="6">
    <location>
        <begin position="181"/>
        <end position="202"/>
    </location>
</feature>
<dbReference type="AlphaFoldDB" id="A0A3D8Q3K6"/>
<reference evidence="7 8" key="1">
    <citation type="journal article" date="2018" name="IMA Fungus">
        <title>IMA Genome-F 9: Draft genome sequence of Annulohypoxylon stygium, Aspergillus mulundensis, Berkeleyomyces basicola (syn. Thielaviopsis basicola), Ceratocystis smalleyi, two Cercospora beticola strains, Coleophoma cylindrospora, Fusarium fracticaudum, Phialophora cf. hyalina, and Morchella septimelata.</title>
        <authorList>
            <person name="Wingfield B.D."/>
            <person name="Bills G.F."/>
            <person name="Dong Y."/>
            <person name="Huang W."/>
            <person name="Nel W.J."/>
            <person name="Swalarsk-Parry B.S."/>
            <person name="Vaghefi N."/>
            <person name="Wilken P.M."/>
            <person name="An Z."/>
            <person name="de Beer Z.W."/>
            <person name="De Vos L."/>
            <person name="Chen L."/>
            <person name="Duong T.A."/>
            <person name="Gao Y."/>
            <person name="Hammerbacher A."/>
            <person name="Kikkert J.R."/>
            <person name="Li Y."/>
            <person name="Li H."/>
            <person name="Li K."/>
            <person name="Li Q."/>
            <person name="Liu X."/>
            <person name="Ma X."/>
            <person name="Naidoo K."/>
            <person name="Pethybridge S.J."/>
            <person name="Sun J."/>
            <person name="Steenkamp E.T."/>
            <person name="van der Nest M.A."/>
            <person name="van Wyk S."/>
            <person name="Wingfield M.J."/>
            <person name="Xiong C."/>
            <person name="Yue Q."/>
            <person name="Zhang X."/>
        </authorList>
    </citation>
    <scope>NUCLEOTIDE SEQUENCE [LARGE SCALE GENOMIC DNA]</scope>
    <source>
        <strain evidence="7 8">BP6252</strain>
    </source>
</reference>
<feature type="transmembrane region" description="Helical" evidence="6">
    <location>
        <begin position="236"/>
        <end position="255"/>
    </location>
</feature>
<protein>
    <submittedName>
        <fullName evidence="7">Amino acid transporter-2</fullName>
    </submittedName>
</protein>
<organism evidence="7 8">
    <name type="scientific">Coleophoma cylindrospora</name>
    <dbReference type="NCBI Taxonomy" id="1849047"/>
    <lineage>
        <taxon>Eukaryota</taxon>
        <taxon>Fungi</taxon>
        <taxon>Dikarya</taxon>
        <taxon>Ascomycota</taxon>
        <taxon>Pezizomycotina</taxon>
        <taxon>Leotiomycetes</taxon>
        <taxon>Helotiales</taxon>
        <taxon>Dermateaceae</taxon>
        <taxon>Coleophoma</taxon>
    </lineage>
</organism>
<evidence type="ECO:0000256" key="6">
    <source>
        <dbReference type="SAM" id="Phobius"/>
    </source>
</evidence>
<dbReference type="GO" id="GO:0016020">
    <property type="term" value="C:membrane"/>
    <property type="evidence" value="ECO:0007669"/>
    <property type="project" value="UniProtKB-SubCell"/>
</dbReference>
<dbReference type="STRING" id="1849047.A0A3D8Q3K6"/>
<dbReference type="GO" id="GO:0022857">
    <property type="term" value="F:transmembrane transporter activity"/>
    <property type="evidence" value="ECO:0007669"/>
    <property type="project" value="InterPro"/>
</dbReference>
<sequence>MSDWDPKYFERDEEKLKELGYKQQLLRNLTPLHSFGISFAAISVQGIITILFGYSFATGGPGTMTISWITVSFFSFLVALSMAEIVSALPTSGGPYFWAATLAPPKYAPLASWITAWFNLLGLVASNTTAAYGITQLIATAAAVKRPDFDPTDGQDIAICAALLVSWALMNTVGRPFLKHILYFAIALNSVGILALAVVVLVKAPTHQPASFVFTSFIDHTGPSPDNGWASRASPAYVACIGSYMGLGAFFGYDASAHLAEETLRAAWIAPLSIITAVGLSAVFGFFLILALLFSIQNLEVFDTSLYENPVLQILVESFGPNGGVALFTIPIMCIWCCGLFLTMSNSRLIWAFSRDHGVPYFFSKINEKFMSPVRAVLLTSFLSFLLCFSALGSPIAFTAVTSIASTGVLLSYGIPILLKLIYHEDFCLRRGPFQLGCVSRLISLVAVLWVILACIILCLPTETPITTQTLNYTPIAFGTLLILAVVVWLLRAMRFFVGPVKNWNATDISNLMSSTTTTTTSKTE</sequence>
<gene>
    <name evidence="7" type="ORF">BP6252_14133</name>
</gene>
<keyword evidence="8" id="KW-1185">Reference proteome</keyword>
<evidence type="ECO:0000313" key="7">
    <source>
        <dbReference type="EMBL" id="RDW56471.1"/>
    </source>
</evidence>
<evidence type="ECO:0000313" key="8">
    <source>
        <dbReference type="Proteomes" id="UP000256645"/>
    </source>
</evidence>
<dbReference type="Pfam" id="PF13520">
    <property type="entry name" value="AA_permease_2"/>
    <property type="match status" value="1"/>
</dbReference>
<feature type="transmembrane region" description="Helical" evidence="6">
    <location>
        <begin position="267"/>
        <end position="296"/>
    </location>
</feature>
<dbReference type="EMBL" id="PDLM01000043">
    <property type="protein sequence ID" value="RDW56471.1"/>
    <property type="molecule type" value="Genomic_DNA"/>
</dbReference>